<dbReference type="Gramene" id="OB06G11360.1">
    <property type="protein sequence ID" value="OB06G11360.1"/>
    <property type="gene ID" value="OB06G11360"/>
</dbReference>
<evidence type="ECO:0000256" key="1">
    <source>
        <dbReference type="SAM" id="Phobius"/>
    </source>
</evidence>
<dbReference type="RefSeq" id="XP_040380789.1">
    <property type="nucleotide sequence ID" value="XM_040524855.1"/>
</dbReference>
<proteinExistence type="predicted"/>
<dbReference type="OMA" id="TQSANIM"/>
<name>J3MAU2_ORYBR</name>
<dbReference type="GeneID" id="121054665"/>
<reference evidence="2" key="1">
    <citation type="journal article" date="2013" name="Nat. Commun.">
        <title>Whole-genome sequencing of Oryza brachyantha reveals mechanisms underlying Oryza genome evolution.</title>
        <authorList>
            <person name="Chen J."/>
            <person name="Huang Q."/>
            <person name="Gao D."/>
            <person name="Wang J."/>
            <person name="Lang Y."/>
            <person name="Liu T."/>
            <person name="Li B."/>
            <person name="Bai Z."/>
            <person name="Luis Goicoechea J."/>
            <person name="Liang C."/>
            <person name="Chen C."/>
            <person name="Zhang W."/>
            <person name="Sun S."/>
            <person name="Liao Y."/>
            <person name="Zhang X."/>
            <person name="Yang L."/>
            <person name="Song C."/>
            <person name="Wang M."/>
            <person name="Shi J."/>
            <person name="Liu G."/>
            <person name="Liu J."/>
            <person name="Zhou H."/>
            <person name="Zhou W."/>
            <person name="Yu Q."/>
            <person name="An N."/>
            <person name="Chen Y."/>
            <person name="Cai Q."/>
            <person name="Wang B."/>
            <person name="Liu B."/>
            <person name="Min J."/>
            <person name="Huang Y."/>
            <person name="Wu H."/>
            <person name="Li Z."/>
            <person name="Zhang Y."/>
            <person name="Yin Y."/>
            <person name="Song W."/>
            <person name="Jiang J."/>
            <person name="Jackson S.A."/>
            <person name="Wing R.A."/>
            <person name="Wang J."/>
            <person name="Chen M."/>
        </authorList>
    </citation>
    <scope>NUCLEOTIDE SEQUENCE [LARGE SCALE GENOMIC DNA]</scope>
    <source>
        <strain evidence="2">cv. IRGC 101232</strain>
    </source>
</reference>
<keyword evidence="1" id="KW-0812">Transmembrane</keyword>
<reference evidence="2" key="2">
    <citation type="submission" date="2013-04" db="UniProtKB">
        <authorList>
            <consortium name="EnsemblPlants"/>
        </authorList>
    </citation>
    <scope>IDENTIFICATION</scope>
</reference>
<organism evidence="2">
    <name type="scientific">Oryza brachyantha</name>
    <name type="common">malo sina</name>
    <dbReference type="NCBI Taxonomy" id="4533"/>
    <lineage>
        <taxon>Eukaryota</taxon>
        <taxon>Viridiplantae</taxon>
        <taxon>Streptophyta</taxon>
        <taxon>Embryophyta</taxon>
        <taxon>Tracheophyta</taxon>
        <taxon>Spermatophyta</taxon>
        <taxon>Magnoliopsida</taxon>
        <taxon>Liliopsida</taxon>
        <taxon>Poales</taxon>
        <taxon>Poaceae</taxon>
        <taxon>BOP clade</taxon>
        <taxon>Oryzoideae</taxon>
        <taxon>Oryzeae</taxon>
        <taxon>Oryzinae</taxon>
        <taxon>Oryza</taxon>
    </lineage>
</organism>
<keyword evidence="3" id="KW-1185">Reference proteome</keyword>
<accession>J3MAU2</accession>
<protein>
    <recommendedName>
        <fullName evidence="4">Late embryogenesis abundant protein LEA-2 subgroup domain-containing protein</fullName>
    </recommendedName>
</protein>
<gene>
    <name evidence="2" type="primary">LOC121054665</name>
</gene>
<evidence type="ECO:0008006" key="4">
    <source>
        <dbReference type="Google" id="ProtNLM"/>
    </source>
</evidence>
<dbReference type="eggNOG" id="ENOG502R3V1">
    <property type="taxonomic scope" value="Eukaryota"/>
</dbReference>
<dbReference type="Proteomes" id="UP000006038">
    <property type="component" value="Chromosome 6"/>
</dbReference>
<evidence type="ECO:0000313" key="2">
    <source>
        <dbReference type="EnsemblPlants" id="OB06G11360.1"/>
    </source>
</evidence>
<dbReference type="HOGENOM" id="CLU_1009612_0_0_1"/>
<dbReference type="EnsemblPlants" id="OB06G11360.1">
    <property type="protein sequence ID" value="OB06G11360.1"/>
    <property type="gene ID" value="OB06G11360"/>
</dbReference>
<sequence>MKGVEDDGRGRSVPCLVAVRCVVATAVSVVAFVMVVMVIITVRRPEEIQVVVDRGYVAVHGMETAVVGNMTASVAMAPAPAGGHRRLLSTAAARKLSEVHGSDTQTVGGGEDEDTEEYYPTFRIVLKVSSPTGRGDDVIDCNTTIGLVDVLAPPSAPAGSTDAAIVLFGAVRFSLDKESSHTLLATATIGHDEAQRRYVTERYRNSFVFQVAVKVQMIATRHSSSTTYTFNCWPVTVGDGYAAELVDDDDVLCTKTTSHDKWIPKLLHFPAPPPTS</sequence>
<evidence type="ECO:0000313" key="3">
    <source>
        <dbReference type="Proteomes" id="UP000006038"/>
    </source>
</evidence>
<dbReference type="AlphaFoldDB" id="J3MAU2"/>
<feature type="transmembrane region" description="Helical" evidence="1">
    <location>
        <begin position="17"/>
        <end position="40"/>
    </location>
</feature>
<keyword evidence="1" id="KW-0472">Membrane</keyword>
<keyword evidence="1" id="KW-1133">Transmembrane helix</keyword>